<feature type="region of interest" description="Disordered" evidence="1">
    <location>
        <begin position="1"/>
        <end position="147"/>
    </location>
</feature>
<gene>
    <name evidence="2" type="ORF">AVDCRST_MAG57-965</name>
</gene>
<dbReference type="GO" id="GO:0016787">
    <property type="term" value="F:hydrolase activity"/>
    <property type="evidence" value="ECO:0007669"/>
    <property type="project" value="UniProtKB-KW"/>
</dbReference>
<dbReference type="AlphaFoldDB" id="A0A6J4HR23"/>
<proteinExistence type="predicted"/>
<name>A0A6J4HR23_9ACTN</name>
<feature type="compositionally biased region" description="Basic residues" evidence="1">
    <location>
        <begin position="89"/>
        <end position="103"/>
    </location>
</feature>
<feature type="compositionally biased region" description="Basic residues" evidence="1">
    <location>
        <begin position="110"/>
        <end position="126"/>
    </location>
</feature>
<organism evidence="2">
    <name type="scientific">uncultured Blastococcus sp</name>
    <dbReference type="NCBI Taxonomy" id="217144"/>
    <lineage>
        <taxon>Bacteria</taxon>
        <taxon>Bacillati</taxon>
        <taxon>Actinomycetota</taxon>
        <taxon>Actinomycetes</taxon>
        <taxon>Geodermatophilales</taxon>
        <taxon>Geodermatophilaceae</taxon>
        <taxon>Blastococcus</taxon>
        <taxon>environmental samples</taxon>
    </lineage>
</organism>
<protein>
    <submittedName>
        <fullName evidence="2">NADH pyrophosphatase, decaps 5'-NAD modified RNA</fullName>
        <ecNumber evidence="2">3.6.1.22</ecNumber>
    </submittedName>
</protein>
<dbReference type="EC" id="3.6.1.22" evidence="2"/>
<dbReference type="EMBL" id="CADCTI010000090">
    <property type="protein sequence ID" value="CAA9229449.1"/>
    <property type="molecule type" value="Genomic_DNA"/>
</dbReference>
<evidence type="ECO:0000256" key="1">
    <source>
        <dbReference type="SAM" id="MobiDB-lite"/>
    </source>
</evidence>
<sequence length="147" mass="15579">AGRARRLRTAGARAGGGALRRSRRARRVGTPAADPAGPRPACRALVAPGRAGRARGDARAGGAPGGSGGDRPPRRPGPGGRPRPDPGCRRRVRRGRPRLHARRPGQTAGGRRRRDRRAVRRRRHPRPAAVHAPPGPDSPRVGRAARL</sequence>
<reference evidence="2" key="1">
    <citation type="submission" date="2020-02" db="EMBL/GenBank/DDBJ databases">
        <authorList>
            <person name="Meier V. D."/>
        </authorList>
    </citation>
    <scope>NUCLEOTIDE SEQUENCE</scope>
    <source>
        <strain evidence="2">AVDCRST_MAG57</strain>
    </source>
</reference>
<evidence type="ECO:0000313" key="2">
    <source>
        <dbReference type="EMBL" id="CAA9229449.1"/>
    </source>
</evidence>
<feature type="non-terminal residue" evidence="2">
    <location>
        <position position="147"/>
    </location>
</feature>
<keyword evidence="2" id="KW-0378">Hydrolase</keyword>
<feature type="non-terminal residue" evidence="2">
    <location>
        <position position="1"/>
    </location>
</feature>
<accession>A0A6J4HR23</accession>